<reference evidence="2 3" key="1">
    <citation type="journal article" date="2019" name="Genome Biol. Evol.">
        <title>Nanopore Sequencing Significantly Improves Genome Assembly of the Protozoan Parasite Trypanosoma cruzi.</title>
        <authorList>
            <person name="Diaz-Viraque F."/>
            <person name="Pita S."/>
            <person name="Greif G."/>
            <person name="de Souza R.C.M."/>
            <person name="Iraola G."/>
            <person name="Robello C."/>
        </authorList>
    </citation>
    <scope>NUCLEOTIDE SEQUENCE [LARGE SCALE GENOMIC DNA]</scope>
    <source>
        <strain evidence="2 3">Berenice</strain>
    </source>
</reference>
<dbReference type="Proteomes" id="UP000583944">
    <property type="component" value="Unassembled WGS sequence"/>
</dbReference>
<dbReference type="EMBL" id="JABDHM010000205">
    <property type="protein sequence ID" value="KAF5216428.1"/>
    <property type="molecule type" value="Genomic_DNA"/>
</dbReference>
<dbReference type="VEuPathDB" id="TriTrypDB:ECC02_010806"/>
<dbReference type="AlphaFoldDB" id="A0A7J6XRG9"/>
<feature type="compositionally biased region" description="Basic residues" evidence="1">
    <location>
        <begin position="122"/>
        <end position="132"/>
    </location>
</feature>
<proteinExistence type="predicted"/>
<name>A0A7J6XRG9_TRYCR</name>
<comment type="caution">
    <text evidence="2">The sequence shown here is derived from an EMBL/GenBank/DDBJ whole genome shotgun (WGS) entry which is preliminary data.</text>
</comment>
<evidence type="ECO:0000313" key="3">
    <source>
        <dbReference type="Proteomes" id="UP000583944"/>
    </source>
</evidence>
<organism evidence="2 3">
    <name type="scientific">Trypanosoma cruzi</name>
    <dbReference type="NCBI Taxonomy" id="5693"/>
    <lineage>
        <taxon>Eukaryota</taxon>
        <taxon>Discoba</taxon>
        <taxon>Euglenozoa</taxon>
        <taxon>Kinetoplastea</taxon>
        <taxon>Metakinetoplastina</taxon>
        <taxon>Trypanosomatida</taxon>
        <taxon>Trypanosomatidae</taxon>
        <taxon>Trypanosoma</taxon>
        <taxon>Schizotrypanum</taxon>
    </lineage>
</organism>
<evidence type="ECO:0000313" key="2">
    <source>
        <dbReference type="EMBL" id="KAF5216428.1"/>
    </source>
</evidence>
<feature type="region of interest" description="Disordered" evidence="1">
    <location>
        <begin position="122"/>
        <end position="162"/>
    </location>
</feature>
<sequence>MPVWSASLLRAGGWMVPSRGKLTPPQFIRAGVFMCRHIHREGNGGPFLFRCTAGSTVATCVHRIGHMAHSTQLTIPAMHAHIKATESIILILSLSTGSKTLLPRTPKHTHAIAQAAVTRSTRQIHRAHHTRRKGDSGWVLPPPSFHSCPRRRQQPPATASTRYKRSIQIHCNVYFVRACGCVCACRHTKQRSKNRSRAYEGTHKQNCTAEVHGRNKEKKLLRLTILHCSPSSGNSLKI</sequence>
<gene>
    <name evidence="2" type="ORF">ECC02_010806</name>
</gene>
<accession>A0A7J6XRG9</accession>
<evidence type="ECO:0000256" key="1">
    <source>
        <dbReference type="SAM" id="MobiDB-lite"/>
    </source>
</evidence>
<protein>
    <submittedName>
        <fullName evidence="2">Uncharacterized protein</fullName>
    </submittedName>
</protein>